<dbReference type="SUPFAM" id="SSF46785">
    <property type="entry name" value="Winged helix' DNA-binding domain"/>
    <property type="match status" value="1"/>
</dbReference>
<dbReference type="Pfam" id="PF00126">
    <property type="entry name" value="HTH_1"/>
    <property type="match status" value="1"/>
</dbReference>
<keyword evidence="2" id="KW-0805">Transcription regulation</keyword>
<dbReference type="Proteomes" id="UP000201838">
    <property type="component" value="Unassembled WGS sequence"/>
</dbReference>
<evidence type="ECO:0000256" key="4">
    <source>
        <dbReference type="ARBA" id="ARBA00023163"/>
    </source>
</evidence>
<gene>
    <name evidence="6" type="ORF">BOA8489_01629</name>
</gene>
<dbReference type="PANTHER" id="PTHR30579">
    <property type="entry name" value="TRANSCRIPTIONAL REGULATOR"/>
    <property type="match status" value="1"/>
</dbReference>
<evidence type="ECO:0000256" key="3">
    <source>
        <dbReference type="ARBA" id="ARBA00023125"/>
    </source>
</evidence>
<dbReference type="InterPro" id="IPR005119">
    <property type="entry name" value="LysR_subst-bd"/>
</dbReference>
<dbReference type="Gene3D" id="3.40.190.290">
    <property type="match status" value="1"/>
</dbReference>
<evidence type="ECO:0000256" key="2">
    <source>
        <dbReference type="ARBA" id="ARBA00023015"/>
    </source>
</evidence>
<keyword evidence="3" id="KW-0238">DNA-binding</keyword>
<dbReference type="SUPFAM" id="SSF53850">
    <property type="entry name" value="Periplasmic binding protein-like II"/>
    <property type="match status" value="1"/>
</dbReference>
<reference evidence="6 7" key="1">
    <citation type="submission" date="2017-05" db="EMBL/GenBank/DDBJ databases">
        <authorList>
            <person name="Song R."/>
            <person name="Chenine A.L."/>
            <person name="Ruprecht R.M."/>
        </authorList>
    </citation>
    <scope>NUCLEOTIDE SEQUENCE [LARGE SCALE GENOMIC DNA]</scope>
    <source>
        <strain evidence="6 7">CECT 8489</strain>
    </source>
</reference>
<dbReference type="NCBIfam" id="NF002964">
    <property type="entry name" value="PRK03635.1"/>
    <property type="match status" value="1"/>
</dbReference>
<dbReference type="AlphaFoldDB" id="A0A238J0L0"/>
<dbReference type="GO" id="GO:0003700">
    <property type="term" value="F:DNA-binding transcription factor activity"/>
    <property type="evidence" value="ECO:0007669"/>
    <property type="project" value="InterPro"/>
</dbReference>
<dbReference type="GO" id="GO:0003677">
    <property type="term" value="F:DNA binding"/>
    <property type="evidence" value="ECO:0007669"/>
    <property type="project" value="UniProtKB-KW"/>
</dbReference>
<protein>
    <submittedName>
        <fullName evidence="6">Putative HTH-type transcriptional regulator/MT2039</fullName>
    </submittedName>
</protein>
<dbReference type="InterPro" id="IPR036388">
    <property type="entry name" value="WH-like_DNA-bd_sf"/>
</dbReference>
<dbReference type="InterPro" id="IPR050176">
    <property type="entry name" value="LTTR"/>
</dbReference>
<dbReference type="PRINTS" id="PR00039">
    <property type="entry name" value="HTHLYSR"/>
</dbReference>
<keyword evidence="7" id="KW-1185">Reference proteome</keyword>
<dbReference type="NCBIfam" id="TIGR03298">
    <property type="entry name" value="argP"/>
    <property type="match status" value="1"/>
</dbReference>
<keyword evidence="4" id="KW-0804">Transcription</keyword>
<evidence type="ECO:0000313" key="7">
    <source>
        <dbReference type="Proteomes" id="UP000201838"/>
    </source>
</evidence>
<dbReference type="Pfam" id="PF03466">
    <property type="entry name" value="LysR_substrate"/>
    <property type="match status" value="1"/>
</dbReference>
<proteinExistence type="inferred from homology"/>
<evidence type="ECO:0000256" key="1">
    <source>
        <dbReference type="ARBA" id="ARBA00009437"/>
    </source>
</evidence>
<accession>A0A238J0L0</accession>
<sequence>MQIKEKIYGLVILMFEHPHLAALTAILRTGSFEAAAAHLSVTQSAISQRIRALEDRVGAPVLQRTTPPKATPIGKRLAAHADALARLNAELDADLGHDHALALRLAVNADSVDTWFLPALQDLPDHRFEIRIEDQDHSADLLRNGEVAAAVTTRATAVQGADVTPLGALRYIATASPDFKARHFKDGLTAKALATAPALVFNEKDKLQESWARAATGQTLTLSAHYLPSTRGFVEAATLGIGWGLNPEPLVRDALKDGDLVALKTELPFDTPLYWQTSRIGQGALAALTSNVRAAAKRLLHQTPGPSPF</sequence>
<dbReference type="Gene3D" id="1.10.10.10">
    <property type="entry name" value="Winged helix-like DNA-binding domain superfamily/Winged helix DNA-binding domain"/>
    <property type="match status" value="1"/>
</dbReference>
<dbReference type="NCBIfam" id="NF009888">
    <property type="entry name" value="PRK13348.1"/>
    <property type="match status" value="1"/>
</dbReference>
<evidence type="ECO:0000259" key="5">
    <source>
        <dbReference type="PROSITE" id="PS50931"/>
    </source>
</evidence>
<dbReference type="InterPro" id="IPR017685">
    <property type="entry name" value="ArgP"/>
</dbReference>
<name>A0A238J0L0_9RHOB</name>
<organism evidence="6 7">
    <name type="scientific">Boseongicola aestuarii</name>
    <dbReference type="NCBI Taxonomy" id="1470561"/>
    <lineage>
        <taxon>Bacteria</taxon>
        <taxon>Pseudomonadati</taxon>
        <taxon>Pseudomonadota</taxon>
        <taxon>Alphaproteobacteria</taxon>
        <taxon>Rhodobacterales</taxon>
        <taxon>Paracoccaceae</taxon>
        <taxon>Boseongicola</taxon>
    </lineage>
</organism>
<feature type="domain" description="HTH lysR-type" evidence="5">
    <location>
        <begin position="19"/>
        <end position="71"/>
    </location>
</feature>
<dbReference type="PANTHER" id="PTHR30579:SF2">
    <property type="entry name" value="HTH-TYPE TRANSCRIPTIONAL REGULATOR ARGP"/>
    <property type="match status" value="1"/>
</dbReference>
<dbReference type="PROSITE" id="PS50931">
    <property type="entry name" value="HTH_LYSR"/>
    <property type="match status" value="1"/>
</dbReference>
<dbReference type="InterPro" id="IPR000847">
    <property type="entry name" value="LysR_HTH_N"/>
</dbReference>
<dbReference type="EMBL" id="FXXQ01000004">
    <property type="protein sequence ID" value="SMX23520.1"/>
    <property type="molecule type" value="Genomic_DNA"/>
</dbReference>
<comment type="similarity">
    <text evidence="1">Belongs to the LysR transcriptional regulatory family.</text>
</comment>
<dbReference type="InterPro" id="IPR036390">
    <property type="entry name" value="WH_DNA-bd_sf"/>
</dbReference>
<evidence type="ECO:0000313" key="6">
    <source>
        <dbReference type="EMBL" id="SMX23520.1"/>
    </source>
</evidence>